<keyword evidence="2" id="KW-0813">Transport</keyword>
<dbReference type="GO" id="GO:0008324">
    <property type="term" value="F:monoatomic cation transmembrane transporter activity"/>
    <property type="evidence" value="ECO:0007669"/>
    <property type="project" value="InterPro"/>
</dbReference>
<comment type="subcellular location">
    <subcellularLocation>
        <location evidence="1">Membrane</location>
        <topology evidence="1">Multi-pass membrane protein</topology>
    </subcellularLocation>
</comment>
<reference evidence="8" key="2">
    <citation type="submission" date="2020-05" db="EMBL/GenBank/DDBJ databases">
        <authorList>
            <person name="Kim H.-S."/>
            <person name="Proctor R.H."/>
            <person name="Brown D.W."/>
        </authorList>
    </citation>
    <scope>NUCLEOTIDE SEQUENCE</scope>
    <source>
        <strain evidence="8">NRRL 22465</strain>
    </source>
</reference>
<keyword evidence="4 6" id="KW-1133">Transmembrane helix</keyword>
<sequence length="235" mass="25169">MYETEANQNHPNSASSDFGLRVVQLGLIVDAFLTSLKLAGGWAFDSNSLVADGWHSASDIVTDLVALAVVWASQRLRTQKADDSKAILLEGATSFAASSALAILGLSIAWQNTLALKLQFFPALSGHSSWIDATYSHGQGPNNPNIHAVWVAIITIIVKEWLYRITLKVAKKESSALLTSTAIHHRLDGLLSLVTIASVLLGCFVSGMSWADSFGGLCISVVLMQEAFKNLVTVS</sequence>
<dbReference type="GO" id="GO:0030003">
    <property type="term" value="P:intracellular monoatomic cation homeostasis"/>
    <property type="evidence" value="ECO:0007669"/>
    <property type="project" value="UniProtKB-ARBA"/>
</dbReference>
<proteinExistence type="predicted"/>
<accession>A0A8H4UVK3</accession>
<dbReference type="Gene3D" id="1.20.1510.10">
    <property type="entry name" value="Cation efflux protein transmembrane domain"/>
    <property type="match status" value="1"/>
</dbReference>
<feature type="transmembrane region" description="Helical" evidence="6">
    <location>
        <begin position="146"/>
        <end position="166"/>
    </location>
</feature>
<feature type="transmembrane region" description="Helical" evidence="6">
    <location>
        <begin position="87"/>
        <end position="110"/>
    </location>
</feature>
<dbReference type="GO" id="GO:0098771">
    <property type="term" value="P:inorganic ion homeostasis"/>
    <property type="evidence" value="ECO:0007669"/>
    <property type="project" value="UniProtKB-ARBA"/>
</dbReference>
<feature type="transmembrane region" description="Helical" evidence="6">
    <location>
        <begin position="187"/>
        <end position="208"/>
    </location>
</feature>
<evidence type="ECO:0000313" key="9">
    <source>
        <dbReference type="Proteomes" id="UP000635477"/>
    </source>
</evidence>
<evidence type="ECO:0000256" key="4">
    <source>
        <dbReference type="ARBA" id="ARBA00022989"/>
    </source>
</evidence>
<name>A0A8H4UVK3_9HYPO</name>
<evidence type="ECO:0000256" key="2">
    <source>
        <dbReference type="ARBA" id="ARBA00022448"/>
    </source>
</evidence>
<evidence type="ECO:0000313" key="8">
    <source>
        <dbReference type="EMBL" id="KAF4984589.1"/>
    </source>
</evidence>
<dbReference type="GO" id="GO:0016020">
    <property type="term" value="C:membrane"/>
    <property type="evidence" value="ECO:0007669"/>
    <property type="project" value="UniProtKB-SubCell"/>
</dbReference>
<reference evidence="8" key="1">
    <citation type="journal article" date="2020" name="BMC Genomics">
        <title>Correction to: Identification and distribution of gene clusters required for synthesis of sphingolipid metabolism inhibitors in diverse species of the filamentous fungus Fusarium.</title>
        <authorList>
            <person name="Kim H.S."/>
            <person name="Lohmar J.M."/>
            <person name="Busman M."/>
            <person name="Brown D.W."/>
            <person name="Naumann T.A."/>
            <person name="Divon H.H."/>
            <person name="Lysoe E."/>
            <person name="Uhlig S."/>
            <person name="Proctor R.H."/>
        </authorList>
    </citation>
    <scope>NUCLEOTIDE SEQUENCE</scope>
    <source>
        <strain evidence="8">NRRL 22465</strain>
    </source>
</reference>
<dbReference type="SUPFAM" id="SSF161111">
    <property type="entry name" value="Cation efflux protein transmembrane domain-like"/>
    <property type="match status" value="1"/>
</dbReference>
<dbReference type="EMBL" id="JABEYC010000013">
    <property type="protein sequence ID" value="KAF4984589.1"/>
    <property type="molecule type" value="Genomic_DNA"/>
</dbReference>
<evidence type="ECO:0000256" key="5">
    <source>
        <dbReference type="ARBA" id="ARBA00023136"/>
    </source>
</evidence>
<dbReference type="InterPro" id="IPR050291">
    <property type="entry name" value="CDF_Transporter"/>
</dbReference>
<protein>
    <recommendedName>
        <fullName evidence="7">Cation efflux protein transmembrane domain-containing protein</fullName>
    </recommendedName>
</protein>
<dbReference type="AlphaFoldDB" id="A0A8H4UVK3"/>
<keyword evidence="9" id="KW-1185">Reference proteome</keyword>
<evidence type="ECO:0000256" key="6">
    <source>
        <dbReference type="SAM" id="Phobius"/>
    </source>
</evidence>
<organism evidence="8 9">
    <name type="scientific">Fusarium zealandicum</name>
    <dbReference type="NCBI Taxonomy" id="1053134"/>
    <lineage>
        <taxon>Eukaryota</taxon>
        <taxon>Fungi</taxon>
        <taxon>Dikarya</taxon>
        <taxon>Ascomycota</taxon>
        <taxon>Pezizomycotina</taxon>
        <taxon>Sordariomycetes</taxon>
        <taxon>Hypocreomycetidae</taxon>
        <taxon>Hypocreales</taxon>
        <taxon>Nectriaceae</taxon>
        <taxon>Fusarium</taxon>
        <taxon>Fusarium staphyleae species complex</taxon>
    </lineage>
</organism>
<comment type="caution">
    <text evidence="8">The sequence shown here is derived from an EMBL/GenBank/DDBJ whole genome shotgun (WGS) entry which is preliminary data.</text>
</comment>
<dbReference type="Proteomes" id="UP000635477">
    <property type="component" value="Unassembled WGS sequence"/>
</dbReference>
<keyword evidence="5 6" id="KW-0472">Membrane</keyword>
<keyword evidence="3 6" id="KW-0812">Transmembrane</keyword>
<dbReference type="InterPro" id="IPR058533">
    <property type="entry name" value="Cation_efflux_TM"/>
</dbReference>
<feature type="domain" description="Cation efflux protein transmembrane" evidence="7">
    <location>
        <begin position="24"/>
        <end position="232"/>
    </location>
</feature>
<dbReference type="PANTHER" id="PTHR43840:SF15">
    <property type="entry name" value="MITOCHONDRIAL METAL TRANSPORTER 1-RELATED"/>
    <property type="match status" value="1"/>
</dbReference>
<gene>
    <name evidence="8" type="ORF">FZEAL_266</name>
</gene>
<evidence type="ECO:0000256" key="3">
    <source>
        <dbReference type="ARBA" id="ARBA00022692"/>
    </source>
</evidence>
<dbReference type="PANTHER" id="PTHR43840">
    <property type="entry name" value="MITOCHONDRIAL METAL TRANSPORTER 1-RELATED"/>
    <property type="match status" value="1"/>
</dbReference>
<evidence type="ECO:0000259" key="7">
    <source>
        <dbReference type="Pfam" id="PF01545"/>
    </source>
</evidence>
<dbReference type="InterPro" id="IPR027469">
    <property type="entry name" value="Cation_efflux_TMD_sf"/>
</dbReference>
<dbReference type="OrthoDB" id="435980at2759"/>
<dbReference type="Pfam" id="PF01545">
    <property type="entry name" value="Cation_efflux"/>
    <property type="match status" value="1"/>
</dbReference>
<evidence type="ECO:0000256" key="1">
    <source>
        <dbReference type="ARBA" id="ARBA00004141"/>
    </source>
</evidence>